<keyword evidence="3" id="KW-1185">Reference proteome</keyword>
<dbReference type="SUPFAM" id="SSF51735">
    <property type="entry name" value="NAD(P)-binding Rossmann-fold domains"/>
    <property type="match status" value="1"/>
</dbReference>
<dbReference type="AlphaFoldDB" id="A0A6C7EA80"/>
<feature type="domain" description="Saccharopine dehydrogenase NADP binding" evidence="1">
    <location>
        <begin position="10"/>
        <end position="137"/>
    </location>
</feature>
<dbReference type="PANTHER" id="PTHR12286:SF5">
    <property type="entry name" value="SACCHAROPINE DEHYDROGENASE-LIKE OXIDOREDUCTASE"/>
    <property type="match status" value="1"/>
</dbReference>
<protein>
    <recommendedName>
        <fullName evidence="1">Saccharopine dehydrogenase NADP binding domain-containing protein</fullName>
    </recommendedName>
</protein>
<evidence type="ECO:0000313" key="3">
    <source>
        <dbReference type="Proteomes" id="UP000011863"/>
    </source>
</evidence>
<gene>
    <name evidence="2" type="ORF">YM304_26080</name>
</gene>
<dbReference type="EMBL" id="AP012057">
    <property type="protein sequence ID" value="BAN02922.1"/>
    <property type="molecule type" value="Genomic_DNA"/>
</dbReference>
<sequence>MAPASNQHDIVIFGATSFVGQILCRYMVDRHGVDGDLDWAIAGRNADKLASVAADTGADVAQIVCDADDAAAIADMVASTKLVISTVGPYALYGSKLVAAVAEAGIDYVDLTGEPQWMQKMIDRYNDRAVETGARIVHACGFDSVPSDLGVWYVQEQAQERFGQTCNSIRMGVKAAKGGASGGTIASMMNMMDDMAAEPALRKVLANPYALAPKGDRDGVDQPNVTLPDYDLGLDSWTAPFVMAATNTRIVFRTHALLGHPWGDDFTYGESMLTGPGFGGRAKAFGVSGAMGGFMGAAAVGPMRKLLAKALPEPGEGPSPEKQEAGFYDLRFHGTTPSGDEILVKVTGDRDPGYGSTSKILAEAATTLLGRSHDEVGGGSLTPATALGEPFLDALVEHAGLTFEVM</sequence>
<dbReference type="Pfam" id="PF03435">
    <property type="entry name" value="Sacchrp_dh_NADP"/>
    <property type="match status" value="1"/>
</dbReference>
<name>A0A6C7EA80_ILUCY</name>
<reference evidence="2 3" key="1">
    <citation type="journal article" date="2013" name="Int. J. Syst. Evol. Microbiol.">
        <title>Ilumatobacter nonamiense sp. nov. and Ilumatobacter coccineum sp. nov., isolated from seashore sand.</title>
        <authorList>
            <person name="Matsumoto A."/>
            <person name="Kasai H."/>
            <person name="Matsuo Y."/>
            <person name="Shizuri Y."/>
            <person name="Ichikawa N."/>
            <person name="Fujita N."/>
            <person name="Omura S."/>
            <person name="Takahashi Y."/>
        </authorList>
    </citation>
    <scope>NUCLEOTIDE SEQUENCE [LARGE SCALE GENOMIC DNA]</scope>
    <source>
        <strain evidence="3">NBRC 103263 / KCTC 29153 / YM16-304</strain>
    </source>
</reference>
<dbReference type="RefSeq" id="WP_015442169.1">
    <property type="nucleotide sequence ID" value="NC_020520.1"/>
</dbReference>
<evidence type="ECO:0000313" key="2">
    <source>
        <dbReference type="EMBL" id="BAN02922.1"/>
    </source>
</evidence>
<evidence type="ECO:0000259" key="1">
    <source>
        <dbReference type="Pfam" id="PF03435"/>
    </source>
</evidence>
<organism evidence="2 3">
    <name type="scientific">Ilumatobacter coccineus (strain NBRC 103263 / KCTC 29153 / YM16-304)</name>
    <dbReference type="NCBI Taxonomy" id="1313172"/>
    <lineage>
        <taxon>Bacteria</taxon>
        <taxon>Bacillati</taxon>
        <taxon>Actinomycetota</taxon>
        <taxon>Acidimicrobiia</taxon>
        <taxon>Acidimicrobiales</taxon>
        <taxon>Ilumatobacteraceae</taxon>
        <taxon>Ilumatobacter</taxon>
    </lineage>
</organism>
<proteinExistence type="predicted"/>
<dbReference type="Gene3D" id="3.40.50.720">
    <property type="entry name" value="NAD(P)-binding Rossmann-like Domain"/>
    <property type="match status" value="1"/>
</dbReference>
<dbReference type="OrthoDB" id="4369409at2"/>
<dbReference type="Proteomes" id="UP000011863">
    <property type="component" value="Chromosome"/>
</dbReference>
<dbReference type="InterPro" id="IPR005097">
    <property type="entry name" value="Sacchrp_dh_NADP-bd"/>
</dbReference>
<dbReference type="InterPro" id="IPR051276">
    <property type="entry name" value="Saccharopine_DH-like_oxidrdct"/>
</dbReference>
<dbReference type="GO" id="GO:0005886">
    <property type="term" value="C:plasma membrane"/>
    <property type="evidence" value="ECO:0007669"/>
    <property type="project" value="TreeGrafter"/>
</dbReference>
<dbReference type="GO" id="GO:0009247">
    <property type="term" value="P:glycolipid biosynthetic process"/>
    <property type="evidence" value="ECO:0007669"/>
    <property type="project" value="TreeGrafter"/>
</dbReference>
<dbReference type="InterPro" id="IPR036291">
    <property type="entry name" value="NAD(P)-bd_dom_sf"/>
</dbReference>
<dbReference type="PANTHER" id="PTHR12286">
    <property type="entry name" value="SACCHAROPINE DEHYDROGENASE-LIKE OXIDOREDUCTASE"/>
    <property type="match status" value="1"/>
</dbReference>
<accession>A0A6C7EA80</accession>
<dbReference type="KEGG" id="aym:YM304_26080"/>